<dbReference type="Proteomes" id="UP000191820">
    <property type="component" value="Chromosome"/>
</dbReference>
<gene>
    <name evidence="4" type="ORF">SJ2017_1194</name>
</gene>
<evidence type="ECO:0000313" key="5">
    <source>
        <dbReference type="Proteomes" id="UP000191820"/>
    </source>
</evidence>
<protein>
    <recommendedName>
        <fullName evidence="3">Type II secretion system protein GspB C-terminal domain-containing protein</fullName>
    </recommendedName>
</protein>
<keyword evidence="2" id="KW-0472">Membrane</keyword>
<dbReference type="Pfam" id="PF16537">
    <property type="entry name" value="T2SSB"/>
    <property type="match status" value="1"/>
</dbReference>
<feature type="compositionally biased region" description="Polar residues" evidence="1">
    <location>
        <begin position="161"/>
        <end position="172"/>
    </location>
</feature>
<keyword evidence="2" id="KW-1133">Transmembrane helix</keyword>
<feature type="region of interest" description="Disordered" evidence="1">
    <location>
        <begin position="140"/>
        <end position="194"/>
    </location>
</feature>
<sequence length="381" mass="41208">MSILLDAVTKEKQQQMGELPDAVLTPRANYQQVGAAKSWVKYLLLIAVIIIGILAAWGLAKLLKPDVSGTPAVTSSQVNVNSAEEKQAEIRIANKVALPVAKPLNQPEYRSRQAVNQREEQSVTDVVYDYRLSDNRGVVTASQAEPSLSAPAKSRAEPRDTTSNSSTETLAASVSRAAQAETRLNESPSANAANNDIPLTAAELQALYGEDAIILGANSNYKTASDLDALKLKVSAAASDVNFEQQAQAPQQASINPDENANVVDNSNNLMAAFEAALKEVEYEQSANAPVTEQKLDPIPEPKKDEIPRYGQLPASVQLQVPEFSIQAHVYSSTAENRWLNVDGKELQEGDSIKGKLKVIEIRPRDVVLEIDGEQFKVPAI</sequence>
<organism evidence="4 5">
    <name type="scientific">Shewanella japonica</name>
    <dbReference type="NCBI Taxonomy" id="93973"/>
    <lineage>
        <taxon>Bacteria</taxon>
        <taxon>Pseudomonadati</taxon>
        <taxon>Pseudomonadota</taxon>
        <taxon>Gammaproteobacteria</taxon>
        <taxon>Alteromonadales</taxon>
        <taxon>Shewanellaceae</taxon>
        <taxon>Shewanella</taxon>
    </lineage>
</organism>
<feature type="compositionally biased region" description="Polar residues" evidence="1">
    <location>
        <begin position="185"/>
        <end position="194"/>
    </location>
</feature>
<keyword evidence="5" id="KW-1185">Reference proteome</keyword>
<keyword evidence="2" id="KW-0812">Transmembrane</keyword>
<name>A0ABM6JIF7_9GAMM</name>
<evidence type="ECO:0000256" key="1">
    <source>
        <dbReference type="SAM" id="MobiDB-lite"/>
    </source>
</evidence>
<feature type="domain" description="Type II secretion system protein GspB C-terminal" evidence="3">
    <location>
        <begin position="321"/>
        <end position="380"/>
    </location>
</feature>
<evidence type="ECO:0000259" key="3">
    <source>
        <dbReference type="Pfam" id="PF16537"/>
    </source>
</evidence>
<reference evidence="4 5" key="1">
    <citation type="submission" date="2017-03" db="EMBL/GenBank/DDBJ databases">
        <title>Genome sequencing of Shewanella japonica KCTC 22435.</title>
        <authorList>
            <person name="Kim K.M."/>
        </authorList>
    </citation>
    <scope>NUCLEOTIDE SEQUENCE [LARGE SCALE GENOMIC DNA]</scope>
    <source>
        <strain evidence="4 5">KCTC 22435</strain>
    </source>
</reference>
<evidence type="ECO:0000313" key="4">
    <source>
        <dbReference type="EMBL" id="ARD21521.1"/>
    </source>
</evidence>
<accession>A0ABM6JIF7</accession>
<dbReference type="InterPro" id="IPR032389">
    <property type="entry name" value="GspB_C"/>
</dbReference>
<feature type="transmembrane region" description="Helical" evidence="2">
    <location>
        <begin position="39"/>
        <end position="60"/>
    </location>
</feature>
<dbReference type="EMBL" id="CP020472">
    <property type="protein sequence ID" value="ARD21521.1"/>
    <property type="molecule type" value="Genomic_DNA"/>
</dbReference>
<proteinExistence type="predicted"/>
<evidence type="ECO:0000256" key="2">
    <source>
        <dbReference type="SAM" id="Phobius"/>
    </source>
</evidence>
<dbReference type="RefSeq" id="WP_080915197.1">
    <property type="nucleotide sequence ID" value="NZ_CP020472.1"/>
</dbReference>